<protein>
    <submittedName>
        <fullName evidence="1">Uncharacterized protein</fullName>
    </submittedName>
</protein>
<accession>A0A6J5JQ28</accession>
<dbReference type="RefSeq" id="WP_124580319.1">
    <property type="nucleotide sequence ID" value="NZ_CABWIL020000044.1"/>
</dbReference>
<gene>
    <name evidence="1" type="ORF">BLA3211_07877</name>
</gene>
<proteinExistence type="predicted"/>
<dbReference type="AlphaFoldDB" id="A0A6J5JQ28"/>
<evidence type="ECO:0000313" key="2">
    <source>
        <dbReference type="Proteomes" id="UP000494301"/>
    </source>
</evidence>
<name>A0A6J5JQ28_9BURK</name>
<reference evidence="1 2" key="1">
    <citation type="submission" date="2020-04" db="EMBL/GenBank/DDBJ databases">
        <authorList>
            <person name="Depoorter E."/>
        </authorList>
    </citation>
    <scope>NUCLEOTIDE SEQUENCE [LARGE SCALE GENOMIC DNA]</scope>
    <source>
        <strain evidence="1 2">BCC0217</strain>
    </source>
</reference>
<evidence type="ECO:0000313" key="1">
    <source>
        <dbReference type="EMBL" id="CAB3974153.1"/>
    </source>
</evidence>
<sequence length="87" mass="9603">MKYVSSGLDIHIGDHVIVEGDVAGLVVCDFDKRQCVDGYDDWLIDQELVGGGKMSEGILVETKALGFLYYSSEDDEIVKDPKFTDAK</sequence>
<dbReference type="EMBL" id="CABWIL020000044">
    <property type="protein sequence ID" value="CAB3974153.1"/>
    <property type="molecule type" value="Genomic_DNA"/>
</dbReference>
<organism evidence="1 2">
    <name type="scientific">Burkholderia aenigmatica</name>
    <dbReference type="NCBI Taxonomy" id="2015348"/>
    <lineage>
        <taxon>Bacteria</taxon>
        <taxon>Pseudomonadati</taxon>
        <taxon>Pseudomonadota</taxon>
        <taxon>Betaproteobacteria</taxon>
        <taxon>Burkholderiales</taxon>
        <taxon>Burkholderiaceae</taxon>
        <taxon>Burkholderia</taxon>
        <taxon>Burkholderia cepacia complex</taxon>
    </lineage>
</organism>
<dbReference type="Proteomes" id="UP000494301">
    <property type="component" value="Unassembled WGS sequence"/>
</dbReference>